<evidence type="ECO:0000256" key="2">
    <source>
        <dbReference type="ARBA" id="ARBA00023163"/>
    </source>
</evidence>
<evidence type="ECO:0000313" key="4">
    <source>
        <dbReference type="EMBL" id="KIU20849.1"/>
    </source>
</evidence>
<accession>A0A0D1K786</accession>
<dbReference type="EMBL" id="JWHU01000015">
    <property type="protein sequence ID" value="KIU20849.1"/>
    <property type="molecule type" value="Genomic_DNA"/>
</dbReference>
<name>A0A0D1K786_9LACO</name>
<keyword evidence="2" id="KW-0804">Transcription</keyword>
<keyword evidence="1" id="KW-0805">Transcription regulation</keyword>
<proteinExistence type="predicted"/>
<dbReference type="Pfam" id="PF05043">
    <property type="entry name" value="Mga"/>
    <property type="match status" value="1"/>
</dbReference>
<dbReference type="InterPro" id="IPR007737">
    <property type="entry name" value="Mga_HTH"/>
</dbReference>
<dbReference type="PATRIC" id="fig|137591.25.peg.973"/>
<evidence type="ECO:0000256" key="1">
    <source>
        <dbReference type="ARBA" id="ARBA00023015"/>
    </source>
</evidence>
<dbReference type="eggNOG" id="COG3711">
    <property type="taxonomic scope" value="Bacteria"/>
</dbReference>
<comment type="caution">
    <text evidence="4">The sequence shown here is derived from an EMBL/GenBank/DDBJ whole genome shotgun (WGS) entry which is preliminary data.</text>
</comment>
<organism evidence="4 5">
    <name type="scientific">Weissella cibaria</name>
    <dbReference type="NCBI Taxonomy" id="137591"/>
    <lineage>
        <taxon>Bacteria</taxon>
        <taxon>Bacillati</taxon>
        <taxon>Bacillota</taxon>
        <taxon>Bacilli</taxon>
        <taxon>Lactobacillales</taxon>
        <taxon>Lactobacillaceae</taxon>
        <taxon>Weissella</taxon>
    </lineage>
</organism>
<dbReference type="InterPro" id="IPR050661">
    <property type="entry name" value="BglG_antiterminators"/>
</dbReference>
<dbReference type="AlphaFoldDB" id="A0A0D1K786"/>
<reference evidence="4 5" key="1">
    <citation type="journal article" date="2015" name="Microbiology (Mosc.)">
        <title>Genomics of the Weissella cibaria species with an examination of its metabolic traits.</title>
        <authorList>
            <person name="Lynch K.M."/>
            <person name="Lucid A."/>
            <person name="Arendt E.K."/>
            <person name="Sleator R.D."/>
            <person name="Lucey B."/>
            <person name="Coffey A."/>
        </authorList>
    </citation>
    <scope>NUCLEOTIDE SEQUENCE [LARGE SCALE GENOMIC DNA]</scope>
    <source>
        <strain evidence="4 5">MG1</strain>
    </source>
</reference>
<sequence>MDWMLEKKERQKIELLTYLKRQIQGEISVKEIGEALSWSKYLVLTVASELVADLTSIYGEEQTADKSLQLSADEKKLLLSLKRHVNVDAVMLVYLRESLYWNFIKEVFLETVTSYEEFAERYLTTPSTTRNVKNHLAERLAPLGIVIDDHYHFTGDESAIRMFFFRLAVRYFGDREFPYGEQLKQQADEGIDRLVISFTAVPFIRDSKRIALRFYYALAAIRVREGHFVDPHNLDDIFVPTHDMAPTTQALLAEMVADSLQYDTINAEQAAVEVRETLYYLYILNVVGSTDWEHIISPKMQQRIQAIMTIVADYHQRYFGVAMTPASATQIRRELLAPVLMFELHAIDVGHRRYFDMEEAYRMYPVLVEMAINVSRDIAPLRDITPQESERLMFGYLFTAFAAYLDQADIFAPIKIDIDITYRPALEVILKRMLAGMAEFNIVFTNRFEDNVDLVISDAMLAEVDSRNRFDWQQVPTIKQIAQLRSRLSVIKRQKFEARFKELNPEND</sequence>
<dbReference type="PANTHER" id="PTHR30185">
    <property type="entry name" value="CRYPTIC BETA-GLUCOSIDE BGL OPERON ANTITERMINATOR"/>
    <property type="match status" value="1"/>
</dbReference>
<dbReference type="RefSeq" id="WP_043711219.1">
    <property type="nucleotide sequence ID" value="NZ_JALOCT010000009.1"/>
</dbReference>
<evidence type="ECO:0000259" key="3">
    <source>
        <dbReference type="Pfam" id="PF05043"/>
    </source>
</evidence>
<keyword evidence="5" id="KW-1185">Reference proteome</keyword>
<protein>
    <submittedName>
        <fullName evidence="4">Mga helix-turn-helix domain protein</fullName>
    </submittedName>
</protein>
<dbReference type="PANTHER" id="PTHR30185:SF18">
    <property type="entry name" value="TRANSCRIPTIONAL REGULATOR MTLR"/>
    <property type="match status" value="1"/>
</dbReference>
<gene>
    <name evidence="4" type="ORF">QX99_01004</name>
</gene>
<dbReference type="STRING" id="137591.AO080_11450"/>
<feature type="domain" description="Mga helix-turn-helix" evidence="3">
    <location>
        <begin position="87"/>
        <end position="167"/>
    </location>
</feature>
<dbReference type="Proteomes" id="UP000032287">
    <property type="component" value="Unassembled WGS sequence"/>
</dbReference>
<evidence type="ECO:0000313" key="5">
    <source>
        <dbReference type="Proteomes" id="UP000032287"/>
    </source>
</evidence>